<protein>
    <recommendedName>
        <fullName evidence="2">asparagine synthase (glutamine-hydrolyzing)</fullName>
        <ecNumber evidence="2">6.3.5.4</ecNumber>
    </recommendedName>
</protein>
<dbReference type="SUPFAM" id="SSF52402">
    <property type="entry name" value="Adenine nucleotide alpha hydrolases-like"/>
    <property type="match status" value="1"/>
</dbReference>
<reference evidence="5" key="1">
    <citation type="submission" date="2020-10" db="EMBL/GenBank/DDBJ databases">
        <title>Whole-genome sequence of Luteibacter sp. EIF3.</title>
        <authorList>
            <person name="Friedrich I."/>
            <person name="Hertel R."/>
            <person name="Daniel R."/>
        </authorList>
    </citation>
    <scope>NUCLEOTIDE SEQUENCE</scope>
    <source>
        <strain evidence="5">EIF3</strain>
    </source>
</reference>
<sequence>MILGHRDAFGFEQLIYHPASGTYGTSIRELISRGSLACGHVDTGAVAGYFSGMRLPGRTVLADFLAVPPRYALLTSPSGLTVAPRPMVSKAGDLESLLLASLERVVKSNRPAAIALSGGLDSALLLAMLDTLGATHLPAYVLTTRLPGYDELDAALETARRSGVAVVVVEVSEADFVDAVPDAMRHLEEPLFNLHPMAKLLLARAMRRDGIELAISGDGADQVLRRDTSADYLPLCRTLFRAEGVELVPPFLDGDVVAHLQALPPDPEKTCLRVLGRRFGVSPALTDGPKRLRLAPPMNIDHLLPSPDIEALAAQLGTATPALTTDAERVQWATLRLLLADLGVAA</sequence>
<proteinExistence type="predicted"/>
<dbReference type="PANTHER" id="PTHR43284:SF1">
    <property type="entry name" value="ASPARAGINE SYNTHETASE"/>
    <property type="match status" value="1"/>
</dbReference>
<gene>
    <name evidence="5" type="ORF">IM816_08750</name>
</gene>
<evidence type="ECO:0000313" key="6">
    <source>
        <dbReference type="Proteomes" id="UP001056681"/>
    </source>
</evidence>
<name>A0ABY4T5H0_9GAMM</name>
<dbReference type="InterPro" id="IPR051786">
    <property type="entry name" value="ASN_synthetase/amidase"/>
</dbReference>
<dbReference type="PANTHER" id="PTHR43284">
    <property type="entry name" value="ASPARAGINE SYNTHETASE (GLUTAMINE-HYDROLYZING)"/>
    <property type="match status" value="1"/>
</dbReference>
<organism evidence="5 6">
    <name type="scientific">Luteibacter flocculans</name>
    <dbReference type="NCBI Taxonomy" id="2780091"/>
    <lineage>
        <taxon>Bacteria</taxon>
        <taxon>Pseudomonadati</taxon>
        <taxon>Pseudomonadota</taxon>
        <taxon>Gammaproteobacteria</taxon>
        <taxon>Lysobacterales</taxon>
        <taxon>Rhodanobacteraceae</taxon>
        <taxon>Luteibacter</taxon>
    </lineage>
</organism>
<dbReference type="CDD" id="cd01991">
    <property type="entry name" value="Asn_synthase_B_C"/>
    <property type="match status" value="1"/>
</dbReference>
<dbReference type="InterPro" id="IPR014729">
    <property type="entry name" value="Rossmann-like_a/b/a_fold"/>
</dbReference>
<dbReference type="RefSeq" id="WP_250340599.1">
    <property type="nucleotide sequence ID" value="NZ_CP063231.1"/>
</dbReference>
<dbReference type="EC" id="6.3.5.4" evidence="2"/>
<evidence type="ECO:0000259" key="4">
    <source>
        <dbReference type="Pfam" id="PF00733"/>
    </source>
</evidence>
<evidence type="ECO:0000256" key="1">
    <source>
        <dbReference type="ARBA" id="ARBA00005187"/>
    </source>
</evidence>
<evidence type="ECO:0000313" key="5">
    <source>
        <dbReference type="EMBL" id="URL60146.1"/>
    </source>
</evidence>
<evidence type="ECO:0000256" key="2">
    <source>
        <dbReference type="ARBA" id="ARBA00012737"/>
    </source>
</evidence>
<evidence type="ECO:0000256" key="3">
    <source>
        <dbReference type="ARBA" id="ARBA00048741"/>
    </source>
</evidence>
<feature type="domain" description="Asparagine synthetase" evidence="4">
    <location>
        <begin position="94"/>
        <end position="223"/>
    </location>
</feature>
<dbReference type="EMBL" id="CP063231">
    <property type="protein sequence ID" value="URL60146.1"/>
    <property type="molecule type" value="Genomic_DNA"/>
</dbReference>
<comment type="catalytic activity">
    <reaction evidence="3">
        <text>L-aspartate + L-glutamine + ATP + H2O = L-asparagine + L-glutamate + AMP + diphosphate + H(+)</text>
        <dbReference type="Rhea" id="RHEA:12228"/>
        <dbReference type="ChEBI" id="CHEBI:15377"/>
        <dbReference type="ChEBI" id="CHEBI:15378"/>
        <dbReference type="ChEBI" id="CHEBI:29985"/>
        <dbReference type="ChEBI" id="CHEBI:29991"/>
        <dbReference type="ChEBI" id="CHEBI:30616"/>
        <dbReference type="ChEBI" id="CHEBI:33019"/>
        <dbReference type="ChEBI" id="CHEBI:58048"/>
        <dbReference type="ChEBI" id="CHEBI:58359"/>
        <dbReference type="ChEBI" id="CHEBI:456215"/>
        <dbReference type="EC" id="6.3.5.4"/>
    </reaction>
</comment>
<keyword evidence="6" id="KW-1185">Reference proteome</keyword>
<comment type="pathway">
    <text evidence="1">Amino-acid biosynthesis; L-asparagine biosynthesis; L-asparagine from L-aspartate (L-Gln route): step 1/1.</text>
</comment>
<dbReference type="Pfam" id="PF00733">
    <property type="entry name" value="Asn_synthase"/>
    <property type="match status" value="1"/>
</dbReference>
<accession>A0ABY4T5H0</accession>
<dbReference type="Gene3D" id="3.40.50.620">
    <property type="entry name" value="HUPs"/>
    <property type="match status" value="1"/>
</dbReference>
<dbReference type="InterPro" id="IPR001962">
    <property type="entry name" value="Asn_synthase"/>
</dbReference>
<dbReference type="Proteomes" id="UP001056681">
    <property type="component" value="Chromosome"/>
</dbReference>